<name>A0A101M2A0_PICGL</name>
<geneLocation type="mitochondrion" evidence="1"/>
<protein>
    <submittedName>
        <fullName evidence="1">Uncharacterized protein</fullName>
    </submittedName>
</protein>
<sequence>MEHLNGSYLGGCTARLGFSVALIGLGYSATEWATQLGLVTWFGSRFYKILSFNDFILT</sequence>
<reference evidence="1" key="1">
    <citation type="journal article" date="2015" name="Genome Biol. Evol.">
        <title>Organellar Genomes of White Spruce (Picea glauca): Assembly and Annotation.</title>
        <authorList>
            <person name="Jackman S.D."/>
            <person name="Warren R.L."/>
            <person name="Gibb E.A."/>
            <person name="Vandervalk B.P."/>
            <person name="Mohamadi H."/>
            <person name="Chu J."/>
            <person name="Raymond A."/>
            <person name="Pleasance S."/>
            <person name="Coope R."/>
            <person name="Wildung M.R."/>
            <person name="Ritland C.E."/>
            <person name="Bousquet J."/>
            <person name="Jones S.J."/>
            <person name="Bohlmann J."/>
            <person name="Birol I."/>
        </authorList>
    </citation>
    <scope>NUCLEOTIDE SEQUENCE [LARGE SCALE GENOMIC DNA]</scope>
    <source>
        <tissue evidence="1">Flushing bud</tissue>
    </source>
</reference>
<proteinExistence type="predicted"/>
<organism evidence="1">
    <name type="scientific">Picea glauca</name>
    <name type="common">White spruce</name>
    <name type="synonym">Pinus glauca</name>
    <dbReference type="NCBI Taxonomy" id="3330"/>
    <lineage>
        <taxon>Eukaryota</taxon>
        <taxon>Viridiplantae</taxon>
        <taxon>Streptophyta</taxon>
        <taxon>Embryophyta</taxon>
        <taxon>Tracheophyta</taxon>
        <taxon>Spermatophyta</taxon>
        <taxon>Pinopsida</taxon>
        <taxon>Pinidae</taxon>
        <taxon>Conifers I</taxon>
        <taxon>Pinales</taxon>
        <taxon>Pinaceae</taxon>
        <taxon>Picea</taxon>
    </lineage>
</organism>
<dbReference type="AlphaFoldDB" id="A0A101M2A0"/>
<keyword evidence="1" id="KW-0496">Mitochondrion</keyword>
<accession>A0A101M2A0</accession>
<comment type="caution">
    <text evidence="1">The sequence shown here is derived from an EMBL/GenBank/DDBJ whole genome shotgun (WGS) entry which is preliminary data.</text>
</comment>
<evidence type="ECO:0000313" key="1">
    <source>
        <dbReference type="EMBL" id="KUM49587.1"/>
    </source>
</evidence>
<dbReference type="EMBL" id="LKAM01000002">
    <property type="protein sequence ID" value="KUM49587.1"/>
    <property type="molecule type" value="Genomic_DNA"/>
</dbReference>
<gene>
    <name evidence="1" type="ORF">ABT39_MTgene2812</name>
</gene>